<proteinExistence type="predicted"/>
<dbReference type="EMBL" id="KZ308862">
    <property type="protein sequence ID" value="KAG8234959.1"/>
    <property type="molecule type" value="Genomic_DNA"/>
</dbReference>
<reference evidence="1" key="2">
    <citation type="submission" date="2017-10" db="EMBL/GenBank/DDBJ databases">
        <title>Ladona fulva Genome sequencing and assembly.</title>
        <authorList>
            <person name="Murali S."/>
            <person name="Richards S."/>
            <person name="Bandaranaike D."/>
            <person name="Bellair M."/>
            <person name="Blankenburg K."/>
            <person name="Chao H."/>
            <person name="Dinh H."/>
            <person name="Doddapaneni H."/>
            <person name="Dugan-Rocha S."/>
            <person name="Elkadiri S."/>
            <person name="Gnanaolivu R."/>
            <person name="Hernandez B."/>
            <person name="Skinner E."/>
            <person name="Javaid M."/>
            <person name="Lee S."/>
            <person name="Li M."/>
            <person name="Ming W."/>
            <person name="Munidasa M."/>
            <person name="Muniz J."/>
            <person name="Nguyen L."/>
            <person name="Hughes D."/>
            <person name="Osuji N."/>
            <person name="Pu L.-L."/>
            <person name="Puazo M."/>
            <person name="Qu C."/>
            <person name="Quiroz J."/>
            <person name="Raj R."/>
            <person name="Weissenberger G."/>
            <person name="Xin Y."/>
            <person name="Zou X."/>
            <person name="Han Y."/>
            <person name="Worley K."/>
            <person name="Muzny D."/>
            <person name="Gibbs R."/>
        </authorList>
    </citation>
    <scope>NUCLEOTIDE SEQUENCE</scope>
    <source>
        <strain evidence="1">Sampled in the wild</strain>
    </source>
</reference>
<name>A0A8K0KIN7_LADFU</name>
<dbReference type="AlphaFoldDB" id="A0A8K0KIN7"/>
<gene>
    <name evidence="1" type="ORF">J437_LFUL009155</name>
</gene>
<organism evidence="1 2">
    <name type="scientific">Ladona fulva</name>
    <name type="common">Scarce chaser dragonfly</name>
    <name type="synonym">Libellula fulva</name>
    <dbReference type="NCBI Taxonomy" id="123851"/>
    <lineage>
        <taxon>Eukaryota</taxon>
        <taxon>Metazoa</taxon>
        <taxon>Ecdysozoa</taxon>
        <taxon>Arthropoda</taxon>
        <taxon>Hexapoda</taxon>
        <taxon>Insecta</taxon>
        <taxon>Pterygota</taxon>
        <taxon>Palaeoptera</taxon>
        <taxon>Odonata</taxon>
        <taxon>Epiprocta</taxon>
        <taxon>Anisoptera</taxon>
        <taxon>Libelluloidea</taxon>
        <taxon>Libellulidae</taxon>
        <taxon>Ladona</taxon>
    </lineage>
</organism>
<evidence type="ECO:0000313" key="2">
    <source>
        <dbReference type="Proteomes" id="UP000792457"/>
    </source>
</evidence>
<reference evidence="1" key="1">
    <citation type="submission" date="2013-04" db="EMBL/GenBank/DDBJ databases">
        <authorList>
            <person name="Qu J."/>
            <person name="Murali S.C."/>
            <person name="Bandaranaike D."/>
            <person name="Bellair M."/>
            <person name="Blankenburg K."/>
            <person name="Chao H."/>
            <person name="Dinh H."/>
            <person name="Doddapaneni H."/>
            <person name="Downs B."/>
            <person name="Dugan-Rocha S."/>
            <person name="Elkadiri S."/>
            <person name="Gnanaolivu R.D."/>
            <person name="Hernandez B."/>
            <person name="Javaid M."/>
            <person name="Jayaseelan J.C."/>
            <person name="Lee S."/>
            <person name="Li M."/>
            <person name="Ming W."/>
            <person name="Munidasa M."/>
            <person name="Muniz J."/>
            <person name="Nguyen L."/>
            <person name="Ongeri F."/>
            <person name="Osuji N."/>
            <person name="Pu L.-L."/>
            <person name="Puazo M."/>
            <person name="Qu C."/>
            <person name="Quiroz J."/>
            <person name="Raj R."/>
            <person name="Weissenberger G."/>
            <person name="Xin Y."/>
            <person name="Zou X."/>
            <person name="Han Y."/>
            <person name="Richards S."/>
            <person name="Worley K."/>
            <person name="Muzny D."/>
            <person name="Gibbs R."/>
        </authorList>
    </citation>
    <scope>NUCLEOTIDE SEQUENCE</scope>
    <source>
        <strain evidence="1">Sampled in the wild</strain>
    </source>
</reference>
<keyword evidence="2" id="KW-1185">Reference proteome</keyword>
<sequence length="72" mass="8615">MVENLTKKYGKLMVNVTSYRRKNFAKNIYDFISVRSNSLLIVLKWMIVISTNDLLCGQVMLRFKKSERRFQH</sequence>
<evidence type="ECO:0000313" key="1">
    <source>
        <dbReference type="EMBL" id="KAG8234959.1"/>
    </source>
</evidence>
<comment type="caution">
    <text evidence="1">The sequence shown here is derived from an EMBL/GenBank/DDBJ whole genome shotgun (WGS) entry which is preliminary data.</text>
</comment>
<accession>A0A8K0KIN7</accession>
<dbReference type="Proteomes" id="UP000792457">
    <property type="component" value="Unassembled WGS sequence"/>
</dbReference>
<protein>
    <submittedName>
        <fullName evidence="1">Uncharacterized protein</fullName>
    </submittedName>
</protein>